<feature type="domain" description="Aspartate/homoserine dehydrogenase NAD-binding" evidence="14">
    <location>
        <begin position="435"/>
        <end position="563"/>
    </location>
</feature>
<keyword evidence="7 8" id="KW-0486">Methionine biosynthesis</keyword>
<evidence type="ECO:0000256" key="11">
    <source>
        <dbReference type="SAM" id="MobiDB-lite"/>
    </source>
</evidence>
<feature type="compositionally biased region" description="Low complexity" evidence="11">
    <location>
        <begin position="401"/>
        <end position="410"/>
    </location>
</feature>
<dbReference type="SUPFAM" id="SSF51735">
    <property type="entry name" value="NAD(P)-binding Rossmann-fold domains"/>
    <property type="match status" value="1"/>
</dbReference>
<dbReference type="AlphaFoldDB" id="A0A3D4VA00"/>
<dbReference type="UniPathway" id="UPA00051">
    <property type="reaction ID" value="UER00074"/>
</dbReference>
<evidence type="ECO:0000313" key="15">
    <source>
        <dbReference type="EMBL" id="HCT57562.1"/>
    </source>
</evidence>
<keyword evidence="9" id="KW-0521">NADP</keyword>
<dbReference type="InterPro" id="IPR036291">
    <property type="entry name" value="NAD(P)-bd_dom_sf"/>
</dbReference>
<feature type="domain" description="Homoserine dehydrogenase catalytic" evidence="13">
    <location>
        <begin position="571"/>
        <end position="748"/>
    </location>
</feature>
<dbReference type="Proteomes" id="UP000264071">
    <property type="component" value="Unassembled WGS sequence"/>
</dbReference>
<comment type="caution">
    <text evidence="8">Lacks conserved residue(s) required for the propagation of feature annotation.</text>
</comment>
<keyword evidence="8" id="KW-0808">Transferase</keyword>
<keyword evidence="6 9" id="KW-0560">Oxidoreductase</keyword>
<dbReference type="HAMAP" id="MF_00296">
    <property type="entry name" value="MetX_acyltransf"/>
    <property type="match status" value="1"/>
</dbReference>
<comment type="similarity">
    <text evidence="8">Belongs to the AB hydrolase superfamily. MetX family.</text>
</comment>
<dbReference type="GO" id="GO:0009086">
    <property type="term" value="P:methionine biosynthetic process"/>
    <property type="evidence" value="ECO:0007669"/>
    <property type="project" value="UniProtKB-UniRule"/>
</dbReference>
<dbReference type="InterPro" id="IPR029058">
    <property type="entry name" value="AB_hydrolase_fold"/>
</dbReference>
<dbReference type="SUPFAM" id="SSF53474">
    <property type="entry name" value="alpha/beta-Hydrolases"/>
    <property type="match status" value="1"/>
</dbReference>
<dbReference type="EMBL" id="DPIY01000009">
    <property type="protein sequence ID" value="HCT57562.1"/>
    <property type="molecule type" value="Genomic_DNA"/>
</dbReference>
<dbReference type="PANTHER" id="PTHR43331:SF1">
    <property type="entry name" value="HOMOSERINE DEHYDROGENASE"/>
    <property type="match status" value="1"/>
</dbReference>
<feature type="active site" evidence="8">
    <location>
        <position position="333"/>
    </location>
</feature>
<evidence type="ECO:0000256" key="4">
    <source>
        <dbReference type="ARBA" id="ARBA00022605"/>
    </source>
</evidence>
<sequence>MSVSTFPGNTRTPRVVVASRTAASFSLEKPMVTSETGTGANGRPPATTQTASERAGVASTIPARDEIIALHDIPFDSGERLAHIDVHFRLEGAINAAADNVVLVVHALTGTSEASSWWKDVIGSDRAIDPSRHAVLSANLLGGCEGTTGPSNAAPDALPPITTRDQARVLARLLDVLRVQTPLLVCGGSLGGMVTLEFAASFPERVRGAVCFAAPAAQTAQGLAWNAIKRRAITLGGAHNGLALARMIGMLSYRTPESLERRFGRTRSATDGFQVNEWLDAHGERLVARFDATSYGALIDAMDVHDVGRGRGGIAAALEPVADRLTGVGIPGDLLYPAECVREWTEASGATYIDLPSVHGHDAFLLETDRVSRILTHALNAAASREPNTVSSNPAVTEEVSLVTSSSTATHQSDVRDRSPLSKAPVRPLRIALAGCGHVGGSLLDLLSARHAERTSRVSDTPDVHVTRILVRDASRERPALARAIGEGITSDDACITEAQHLLDGDIDVLVEAIGGTTTARVLVETALQRGIRVVTANKALLSEQGEALQTLASQHGTRIDFEGAVCGAIPIVRCVRSGAAGVGITRVSGILNGTSNYVLEQIADGLSLDAAVAAAQELGYAEADPTRDLNGQDIEDKLRVLAWLAFGIDPQTLKVTRRGLDAEIALWAAQAAAEGDRVKLIATCERDGDGFVARILPTRVRGDDAWAAVRGPFNRVVIESESAGSIAFQGPGAGGLATAGAVLADVLQ</sequence>
<accession>A0A3D4VA00</accession>
<dbReference type="GO" id="GO:0009088">
    <property type="term" value="P:threonine biosynthetic process"/>
    <property type="evidence" value="ECO:0007669"/>
    <property type="project" value="UniProtKB-UniPathway"/>
</dbReference>
<evidence type="ECO:0000256" key="6">
    <source>
        <dbReference type="ARBA" id="ARBA00023002"/>
    </source>
</evidence>
<dbReference type="GO" id="GO:0050661">
    <property type="term" value="F:NADP binding"/>
    <property type="evidence" value="ECO:0007669"/>
    <property type="project" value="InterPro"/>
</dbReference>
<evidence type="ECO:0000259" key="14">
    <source>
        <dbReference type="Pfam" id="PF03447"/>
    </source>
</evidence>
<dbReference type="GO" id="GO:0005737">
    <property type="term" value="C:cytoplasm"/>
    <property type="evidence" value="ECO:0007669"/>
    <property type="project" value="UniProtKB-SubCell"/>
</dbReference>
<proteinExistence type="inferred from homology"/>
<comment type="similarity">
    <text evidence="3 10">Belongs to the homoserine dehydrogenase family.</text>
</comment>
<comment type="caution">
    <text evidence="15">The sequence shown here is derived from an EMBL/GenBank/DDBJ whole genome shotgun (WGS) entry which is preliminary data.</text>
</comment>
<dbReference type="InterPro" id="IPR005106">
    <property type="entry name" value="Asp/hSer_DH_NAD-bd"/>
</dbReference>
<comment type="function">
    <text evidence="8">Transfers an acetyl group from acetyl-CoA to L-homoserine, forming acetyl-L-homoserine.</text>
</comment>
<dbReference type="FunFam" id="3.30.360.10:FF:000005">
    <property type="entry name" value="Homoserine dehydrogenase"/>
    <property type="match status" value="1"/>
</dbReference>
<dbReference type="Gene3D" id="3.40.50.1820">
    <property type="entry name" value="alpha/beta hydrolase"/>
    <property type="match status" value="1"/>
</dbReference>
<dbReference type="Gene3D" id="3.30.360.10">
    <property type="entry name" value="Dihydrodipicolinate Reductase, domain 2"/>
    <property type="match status" value="1"/>
</dbReference>
<evidence type="ECO:0000256" key="2">
    <source>
        <dbReference type="ARBA" id="ARBA00005062"/>
    </source>
</evidence>
<feature type="domain" description="AB hydrolase-1" evidence="12">
    <location>
        <begin position="100"/>
        <end position="217"/>
    </location>
</feature>
<dbReference type="PANTHER" id="PTHR43331">
    <property type="entry name" value="HOMOSERINE DEHYDROGENASE"/>
    <property type="match status" value="1"/>
</dbReference>
<dbReference type="EC" id="2.3.1.31" evidence="8"/>
<evidence type="ECO:0000259" key="12">
    <source>
        <dbReference type="Pfam" id="PF00561"/>
    </source>
</evidence>
<keyword evidence="8" id="KW-0012">Acyltransferase</keyword>
<evidence type="ECO:0000256" key="8">
    <source>
        <dbReference type="HAMAP-Rule" id="MF_00296"/>
    </source>
</evidence>
<feature type="region of interest" description="Disordered" evidence="11">
    <location>
        <begin position="401"/>
        <end position="421"/>
    </location>
</feature>
<gene>
    <name evidence="8" type="primary">metXA</name>
    <name evidence="15" type="ORF">DGD08_10225</name>
</gene>
<reference evidence="15 16" key="1">
    <citation type="journal article" date="2018" name="Nat. Biotechnol.">
        <title>A standardized bacterial taxonomy based on genome phylogeny substantially revises the tree of life.</title>
        <authorList>
            <person name="Parks D.H."/>
            <person name="Chuvochina M."/>
            <person name="Waite D.W."/>
            <person name="Rinke C."/>
            <person name="Skarshewski A."/>
            <person name="Chaumeil P.A."/>
            <person name="Hugenholtz P."/>
        </authorList>
    </citation>
    <scope>NUCLEOTIDE SEQUENCE [LARGE SCALE GENOMIC DNA]</scope>
    <source>
        <strain evidence="15">UBA8844</strain>
    </source>
</reference>
<dbReference type="InterPro" id="IPR019811">
    <property type="entry name" value="HDH_CS"/>
</dbReference>
<comment type="subunit">
    <text evidence="8">Homodimer.</text>
</comment>
<keyword evidence="5 9" id="KW-0791">Threonine biosynthesis</keyword>
<protein>
    <recommendedName>
        <fullName evidence="8">Homoserine O-acetyltransferase</fullName>
        <shortName evidence="8">HAT</shortName>
        <ecNumber evidence="8">2.3.1.31</ecNumber>
    </recommendedName>
    <alternativeName>
        <fullName evidence="8">Homoserine transacetylase</fullName>
        <shortName evidence="8">HTA</shortName>
    </alternativeName>
</protein>
<evidence type="ECO:0000256" key="9">
    <source>
        <dbReference type="RuleBase" id="RU000579"/>
    </source>
</evidence>
<dbReference type="Pfam" id="PF00742">
    <property type="entry name" value="Homoserine_dh"/>
    <property type="match status" value="1"/>
</dbReference>
<evidence type="ECO:0000256" key="3">
    <source>
        <dbReference type="ARBA" id="ARBA00006753"/>
    </source>
</evidence>
<dbReference type="PROSITE" id="PS01042">
    <property type="entry name" value="HOMOSER_DHGENASE"/>
    <property type="match status" value="1"/>
</dbReference>
<dbReference type="SUPFAM" id="SSF55347">
    <property type="entry name" value="Glyceraldehyde-3-phosphate dehydrogenase-like, C-terminal domain"/>
    <property type="match status" value="1"/>
</dbReference>
<dbReference type="Pfam" id="PF03447">
    <property type="entry name" value="NAD_binding_3"/>
    <property type="match status" value="1"/>
</dbReference>
<evidence type="ECO:0000256" key="1">
    <source>
        <dbReference type="ARBA" id="ARBA00005056"/>
    </source>
</evidence>
<evidence type="ECO:0000256" key="5">
    <source>
        <dbReference type="ARBA" id="ARBA00022697"/>
    </source>
</evidence>
<dbReference type="InterPro" id="IPR001342">
    <property type="entry name" value="HDH_cat"/>
</dbReference>
<dbReference type="UniPathway" id="UPA00050">
    <property type="reaction ID" value="UER00063"/>
</dbReference>
<comment type="catalytic activity">
    <reaction evidence="9">
        <text>L-homoserine + NADP(+) = L-aspartate 4-semialdehyde + NADPH + H(+)</text>
        <dbReference type="Rhea" id="RHEA:15761"/>
        <dbReference type="ChEBI" id="CHEBI:15378"/>
        <dbReference type="ChEBI" id="CHEBI:57476"/>
        <dbReference type="ChEBI" id="CHEBI:57783"/>
        <dbReference type="ChEBI" id="CHEBI:58349"/>
        <dbReference type="ChEBI" id="CHEBI:537519"/>
        <dbReference type="EC" id="1.1.1.3"/>
    </reaction>
</comment>
<comment type="subcellular location">
    <subcellularLocation>
        <location evidence="8">Cytoplasm</location>
    </subcellularLocation>
</comment>
<comment type="catalytic activity">
    <reaction evidence="8">
        <text>L-homoserine + acetyl-CoA = O-acetyl-L-homoserine + CoA</text>
        <dbReference type="Rhea" id="RHEA:13701"/>
        <dbReference type="ChEBI" id="CHEBI:57287"/>
        <dbReference type="ChEBI" id="CHEBI:57288"/>
        <dbReference type="ChEBI" id="CHEBI:57476"/>
        <dbReference type="ChEBI" id="CHEBI:57716"/>
        <dbReference type="EC" id="2.3.1.31"/>
    </reaction>
</comment>
<evidence type="ECO:0000259" key="13">
    <source>
        <dbReference type="Pfam" id="PF00742"/>
    </source>
</evidence>
<dbReference type="GO" id="GO:0004412">
    <property type="term" value="F:homoserine dehydrogenase activity"/>
    <property type="evidence" value="ECO:0007669"/>
    <property type="project" value="UniProtKB-EC"/>
</dbReference>
<evidence type="ECO:0000256" key="7">
    <source>
        <dbReference type="ARBA" id="ARBA00023167"/>
    </source>
</evidence>
<name>A0A3D4VA00_9BACT</name>
<dbReference type="GO" id="GO:0004414">
    <property type="term" value="F:homoserine O-acetyltransferase activity"/>
    <property type="evidence" value="ECO:0007669"/>
    <property type="project" value="UniProtKB-UniRule"/>
</dbReference>
<feature type="region of interest" description="Disordered" evidence="11">
    <location>
        <begin position="28"/>
        <end position="55"/>
    </location>
</feature>
<dbReference type="NCBIfam" id="NF004976">
    <property type="entry name" value="PRK06349.1"/>
    <property type="match status" value="1"/>
</dbReference>
<comment type="pathway">
    <text evidence="8">Amino-acid biosynthesis; L-methionine biosynthesis via de novo pathway; O-acetyl-L-homoserine from L-homoserine: step 1/1.</text>
</comment>
<keyword evidence="4 8" id="KW-0028">Amino-acid biosynthesis</keyword>
<comment type="pathway">
    <text evidence="2 9">Amino-acid biosynthesis; L-methionine biosynthesis via de novo pathway; L-homoserine from L-aspartate: step 3/3.</text>
</comment>
<comment type="pathway">
    <text evidence="1 9">Amino-acid biosynthesis; L-threonine biosynthesis; L-threonine from L-aspartate: step 3/5.</text>
</comment>
<dbReference type="InterPro" id="IPR008220">
    <property type="entry name" value="HAT_MetX-like"/>
</dbReference>
<feature type="active site" description="Nucleophile" evidence="8">
    <location>
        <position position="189"/>
    </location>
</feature>
<organism evidence="15 16">
    <name type="scientific">Gemmatimonas aurantiaca</name>
    <dbReference type="NCBI Taxonomy" id="173480"/>
    <lineage>
        <taxon>Bacteria</taxon>
        <taxon>Pseudomonadati</taxon>
        <taxon>Gemmatimonadota</taxon>
        <taxon>Gemmatimonadia</taxon>
        <taxon>Gemmatimonadales</taxon>
        <taxon>Gemmatimonadaceae</taxon>
        <taxon>Gemmatimonas</taxon>
    </lineage>
</organism>
<feature type="binding site" evidence="8">
    <location>
        <position position="362"/>
    </location>
    <ligand>
        <name>substrate</name>
    </ligand>
</feature>
<evidence type="ECO:0000256" key="10">
    <source>
        <dbReference type="RuleBase" id="RU004171"/>
    </source>
</evidence>
<feature type="active site" evidence="8">
    <location>
        <position position="361"/>
    </location>
</feature>
<dbReference type="InterPro" id="IPR000073">
    <property type="entry name" value="AB_hydrolase_1"/>
</dbReference>
<dbReference type="Pfam" id="PF00561">
    <property type="entry name" value="Abhydrolase_1"/>
    <property type="match status" value="1"/>
</dbReference>
<dbReference type="Gene3D" id="3.40.50.720">
    <property type="entry name" value="NAD(P)-binding Rossmann-like Domain"/>
    <property type="match status" value="1"/>
</dbReference>
<feature type="binding site" evidence="8">
    <location>
        <position position="246"/>
    </location>
    <ligand>
        <name>substrate</name>
    </ligand>
</feature>
<keyword evidence="8" id="KW-0963">Cytoplasm</keyword>
<evidence type="ECO:0000313" key="16">
    <source>
        <dbReference type="Proteomes" id="UP000264071"/>
    </source>
</evidence>